<dbReference type="InterPro" id="IPR026444">
    <property type="entry name" value="Secre_tail"/>
</dbReference>
<dbReference type="Proteomes" id="UP000321204">
    <property type="component" value="Chromosome"/>
</dbReference>
<accession>A0A5B8ULQ8</accession>
<keyword evidence="2" id="KW-1185">Reference proteome</keyword>
<organism evidence="1 2">
    <name type="scientific">Flavisolibacter ginsenosidimutans</name>
    <dbReference type="NCBI Taxonomy" id="661481"/>
    <lineage>
        <taxon>Bacteria</taxon>
        <taxon>Pseudomonadati</taxon>
        <taxon>Bacteroidota</taxon>
        <taxon>Chitinophagia</taxon>
        <taxon>Chitinophagales</taxon>
        <taxon>Chitinophagaceae</taxon>
        <taxon>Flavisolibacter</taxon>
    </lineage>
</organism>
<sequence length="305" mass="33946">MSVNVNDDIGCKIRRAAQSNFHQSLQTGKCRMRTEARSWMPEIGFLTSDFLLPASAFSSGTDFVLPLIRKLWCMKKTILIPFLLAAAIVNAQPIVQPISSGDYWQIDQWAAQMPRLATKTTFPLTVQFTNGYIGINNLSANRLVGENEIVWNIGAWNNAANFVVEWSRDAQTFQQAGVVHLESVNGGRYVFRHRFEDNRLVYYRIGIVTGANTIAYSPAVQVAEEEYTTKIFPTEVKGSTFYIQTGQAFEKLQVVNSAGQAVYEKGISGQTGTITIGLPPLNTGVYFVRLLSGDRPQHVQRIVVG</sequence>
<dbReference type="KEGG" id="fgg:FSB75_15765"/>
<dbReference type="AlphaFoldDB" id="A0A5B8ULQ8"/>
<dbReference type="OrthoDB" id="5500612at2"/>
<reference evidence="1 2" key="1">
    <citation type="journal article" date="2015" name="Int. J. Syst. Evol. Microbiol.">
        <title>Flavisolibacter ginsenosidimutans sp. nov., with ginsenoside-converting activity isolated from soil used for cultivating ginseng.</title>
        <authorList>
            <person name="Zhao Y."/>
            <person name="Liu Q."/>
            <person name="Kang M.S."/>
            <person name="Jin F."/>
            <person name="Yu H."/>
            <person name="Im W.T."/>
        </authorList>
    </citation>
    <scope>NUCLEOTIDE SEQUENCE [LARGE SCALE GENOMIC DNA]</scope>
    <source>
        <strain evidence="1 2">Gsoil 636</strain>
    </source>
</reference>
<gene>
    <name evidence="1" type="ORF">FSB75_15765</name>
</gene>
<name>A0A5B8ULQ8_9BACT</name>
<dbReference type="EMBL" id="CP042433">
    <property type="protein sequence ID" value="QEC57292.1"/>
    <property type="molecule type" value="Genomic_DNA"/>
</dbReference>
<proteinExistence type="predicted"/>
<evidence type="ECO:0000313" key="1">
    <source>
        <dbReference type="EMBL" id="QEC57292.1"/>
    </source>
</evidence>
<protein>
    <submittedName>
        <fullName evidence="1">T9SS type A sorting domain-containing protein</fullName>
    </submittedName>
</protein>
<dbReference type="NCBIfam" id="TIGR04183">
    <property type="entry name" value="Por_Secre_tail"/>
    <property type="match status" value="1"/>
</dbReference>
<evidence type="ECO:0000313" key="2">
    <source>
        <dbReference type="Proteomes" id="UP000321204"/>
    </source>
</evidence>